<dbReference type="GeneID" id="34609043"/>
<accession>A0A1L9SN48</accession>
<name>A0A1L9SN48_9EURO</name>
<dbReference type="RefSeq" id="XP_022583140.1">
    <property type="nucleotide sequence ID" value="XM_022722578.1"/>
</dbReference>
<sequence>MTTRNVPFHLSLDTQHGDKHPSGSLAASISHLTPPVTPTGDSDPPSRRLATPRSHESLSTATDQAAVFSPLEFPEEVEFHHDGSGSRVELGRGVWSIVYMASSRAPSTVSSMTPPSSPATASRVLAVKSPVRRDAQAVIYAEAKILTRLSLTPGHKRYVVPFRGYISRSQSIVMSALPLSLATYIEDKAGIARENMSTRTMFDPVQGLSAWHEMAERLIAGLSWLHNEAQIVHGDLKPHNLLLRPRRGSSGSNSSSSNSDDFPYDPVFADFSSAYDMSCASPGATGTSISAMTPPFTAPELLSVASLTSPDSAPTPASDVFSLAVTLLAAATGDLLVYPGSSNMQRLAMAREGHRVLDFARSGANGTRIPRKGLVERIVQPATVKEPSQRITAAKWVDLSRQ</sequence>
<dbReference type="Gene3D" id="1.10.510.10">
    <property type="entry name" value="Transferase(Phosphotransferase) domain 1"/>
    <property type="match status" value="1"/>
</dbReference>
<gene>
    <name evidence="3" type="ORF">ASPZODRAFT_130730</name>
</gene>
<dbReference type="PANTHER" id="PTHR23257">
    <property type="entry name" value="SERINE-THREONINE PROTEIN KINASE"/>
    <property type="match status" value="1"/>
</dbReference>
<dbReference type="InterPro" id="IPR011009">
    <property type="entry name" value="Kinase-like_dom_sf"/>
</dbReference>
<reference evidence="4" key="1">
    <citation type="journal article" date="2017" name="Genome Biol.">
        <title>Comparative genomics reveals high biological diversity and specific adaptations in the industrially and medically important fungal genus Aspergillus.</title>
        <authorList>
            <person name="de Vries R.P."/>
            <person name="Riley R."/>
            <person name="Wiebenga A."/>
            <person name="Aguilar-Osorio G."/>
            <person name="Amillis S."/>
            <person name="Uchima C.A."/>
            <person name="Anderluh G."/>
            <person name="Asadollahi M."/>
            <person name="Askin M."/>
            <person name="Barry K."/>
            <person name="Battaglia E."/>
            <person name="Bayram O."/>
            <person name="Benocci T."/>
            <person name="Braus-Stromeyer S.A."/>
            <person name="Caldana C."/>
            <person name="Canovas D."/>
            <person name="Cerqueira G.C."/>
            <person name="Chen F."/>
            <person name="Chen W."/>
            <person name="Choi C."/>
            <person name="Clum A."/>
            <person name="Dos Santos R.A."/>
            <person name="Damasio A.R."/>
            <person name="Diallinas G."/>
            <person name="Emri T."/>
            <person name="Fekete E."/>
            <person name="Flipphi M."/>
            <person name="Freyberg S."/>
            <person name="Gallo A."/>
            <person name="Gournas C."/>
            <person name="Habgood R."/>
            <person name="Hainaut M."/>
            <person name="Harispe M.L."/>
            <person name="Henrissat B."/>
            <person name="Hilden K.S."/>
            <person name="Hope R."/>
            <person name="Hossain A."/>
            <person name="Karabika E."/>
            <person name="Karaffa L."/>
            <person name="Karanyi Z."/>
            <person name="Krasevec N."/>
            <person name="Kuo A."/>
            <person name="Kusch H."/>
            <person name="LaButti K."/>
            <person name="Lagendijk E.L."/>
            <person name="Lapidus A."/>
            <person name="Levasseur A."/>
            <person name="Lindquist E."/>
            <person name="Lipzen A."/>
            <person name="Logrieco A.F."/>
            <person name="MacCabe A."/>
            <person name="Maekelae M.R."/>
            <person name="Malavazi I."/>
            <person name="Melin P."/>
            <person name="Meyer V."/>
            <person name="Mielnichuk N."/>
            <person name="Miskei M."/>
            <person name="Molnar A.P."/>
            <person name="Mule G."/>
            <person name="Ngan C.Y."/>
            <person name="Orejas M."/>
            <person name="Orosz E."/>
            <person name="Ouedraogo J.P."/>
            <person name="Overkamp K.M."/>
            <person name="Park H.-S."/>
            <person name="Perrone G."/>
            <person name="Piumi F."/>
            <person name="Punt P.J."/>
            <person name="Ram A.F."/>
            <person name="Ramon A."/>
            <person name="Rauscher S."/>
            <person name="Record E."/>
            <person name="Riano-Pachon D.M."/>
            <person name="Robert V."/>
            <person name="Roehrig J."/>
            <person name="Ruller R."/>
            <person name="Salamov A."/>
            <person name="Salih N.S."/>
            <person name="Samson R.A."/>
            <person name="Sandor E."/>
            <person name="Sanguinetti M."/>
            <person name="Schuetze T."/>
            <person name="Sepcic K."/>
            <person name="Shelest E."/>
            <person name="Sherlock G."/>
            <person name="Sophianopoulou V."/>
            <person name="Squina F.M."/>
            <person name="Sun H."/>
            <person name="Susca A."/>
            <person name="Todd R.B."/>
            <person name="Tsang A."/>
            <person name="Unkles S.E."/>
            <person name="van de Wiele N."/>
            <person name="van Rossen-Uffink D."/>
            <person name="Oliveira J.V."/>
            <person name="Vesth T.C."/>
            <person name="Visser J."/>
            <person name="Yu J.-H."/>
            <person name="Zhou M."/>
            <person name="Andersen M.R."/>
            <person name="Archer D.B."/>
            <person name="Baker S.E."/>
            <person name="Benoit I."/>
            <person name="Brakhage A.A."/>
            <person name="Braus G.H."/>
            <person name="Fischer R."/>
            <person name="Frisvad J.C."/>
            <person name="Goldman G.H."/>
            <person name="Houbraken J."/>
            <person name="Oakley B."/>
            <person name="Pocsi I."/>
            <person name="Scazzocchio C."/>
            <person name="Seiboth B."/>
            <person name="vanKuyk P.A."/>
            <person name="Wortman J."/>
            <person name="Dyer P.S."/>
            <person name="Grigoriev I.V."/>
        </authorList>
    </citation>
    <scope>NUCLEOTIDE SEQUENCE [LARGE SCALE GENOMIC DNA]</scope>
    <source>
        <strain evidence="4">CBS 506.65</strain>
    </source>
</reference>
<feature type="region of interest" description="Disordered" evidence="1">
    <location>
        <begin position="1"/>
        <end position="61"/>
    </location>
</feature>
<dbReference type="InterPro" id="IPR008271">
    <property type="entry name" value="Ser/Thr_kinase_AS"/>
</dbReference>
<dbReference type="GO" id="GO:0005737">
    <property type="term" value="C:cytoplasm"/>
    <property type="evidence" value="ECO:0007669"/>
    <property type="project" value="TreeGrafter"/>
</dbReference>
<proteinExistence type="predicted"/>
<dbReference type="STRING" id="1073090.A0A1L9SN48"/>
<dbReference type="OrthoDB" id="626167at2759"/>
<dbReference type="PROSITE" id="PS50011">
    <property type="entry name" value="PROTEIN_KINASE_DOM"/>
    <property type="match status" value="1"/>
</dbReference>
<evidence type="ECO:0000313" key="4">
    <source>
        <dbReference type="Proteomes" id="UP000184188"/>
    </source>
</evidence>
<dbReference type="VEuPathDB" id="FungiDB:ASPZODRAFT_130730"/>
<dbReference type="GO" id="GO:0004672">
    <property type="term" value="F:protein kinase activity"/>
    <property type="evidence" value="ECO:0007669"/>
    <property type="project" value="InterPro"/>
</dbReference>
<dbReference type="GO" id="GO:0005524">
    <property type="term" value="F:ATP binding"/>
    <property type="evidence" value="ECO:0007669"/>
    <property type="project" value="InterPro"/>
</dbReference>
<evidence type="ECO:0000259" key="2">
    <source>
        <dbReference type="PROSITE" id="PS50011"/>
    </source>
</evidence>
<dbReference type="InterPro" id="IPR050167">
    <property type="entry name" value="Ser_Thr_protein_kinase"/>
</dbReference>
<evidence type="ECO:0000256" key="1">
    <source>
        <dbReference type="SAM" id="MobiDB-lite"/>
    </source>
</evidence>
<dbReference type="GO" id="GO:0007165">
    <property type="term" value="P:signal transduction"/>
    <property type="evidence" value="ECO:0007669"/>
    <property type="project" value="TreeGrafter"/>
</dbReference>
<dbReference type="SUPFAM" id="SSF56112">
    <property type="entry name" value="Protein kinase-like (PK-like)"/>
    <property type="match status" value="1"/>
</dbReference>
<dbReference type="EMBL" id="KV878339">
    <property type="protein sequence ID" value="OJJ48630.1"/>
    <property type="molecule type" value="Genomic_DNA"/>
</dbReference>
<evidence type="ECO:0000313" key="3">
    <source>
        <dbReference type="EMBL" id="OJJ48630.1"/>
    </source>
</evidence>
<dbReference type="InterPro" id="IPR000719">
    <property type="entry name" value="Prot_kinase_dom"/>
</dbReference>
<feature type="domain" description="Protein kinase" evidence="2">
    <location>
        <begin position="84"/>
        <end position="402"/>
    </location>
</feature>
<dbReference type="PANTHER" id="PTHR23257:SF958">
    <property type="entry name" value="SERINE_THREONINE-PROTEIN KINASE WNK4"/>
    <property type="match status" value="1"/>
</dbReference>
<dbReference type="SMART" id="SM00220">
    <property type="entry name" value="S_TKc"/>
    <property type="match status" value="1"/>
</dbReference>
<organism evidence="3 4">
    <name type="scientific">Penicilliopsis zonata CBS 506.65</name>
    <dbReference type="NCBI Taxonomy" id="1073090"/>
    <lineage>
        <taxon>Eukaryota</taxon>
        <taxon>Fungi</taxon>
        <taxon>Dikarya</taxon>
        <taxon>Ascomycota</taxon>
        <taxon>Pezizomycotina</taxon>
        <taxon>Eurotiomycetes</taxon>
        <taxon>Eurotiomycetidae</taxon>
        <taxon>Eurotiales</taxon>
        <taxon>Aspergillaceae</taxon>
        <taxon>Penicilliopsis</taxon>
    </lineage>
</organism>
<protein>
    <recommendedName>
        <fullName evidence="2">Protein kinase domain-containing protein</fullName>
    </recommendedName>
</protein>
<keyword evidence="4" id="KW-1185">Reference proteome</keyword>
<dbReference type="PROSITE" id="PS00108">
    <property type="entry name" value="PROTEIN_KINASE_ST"/>
    <property type="match status" value="1"/>
</dbReference>
<dbReference type="Pfam" id="PF00069">
    <property type="entry name" value="Pkinase"/>
    <property type="match status" value="1"/>
</dbReference>
<dbReference type="AlphaFoldDB" id="A0A1L9SN48"/>
<dbReference type="Proteomes" id="UP000184188">
    <property type="component" value="Unassembled WGS sequence"/>
</dbReference>